<evidence type="ECO:0000313" key="2">
    <source>
        <dbReference type="Proteomes" id="UP000323594"/>
    </source>
</evidence>
<dbReference type="EMBL" id="CP042817">
    <property type="protein sequence ID" value="QEJ99004.1"/>
    <property type="molecule type" value="Genomic_DNA"/>
</dbReference>
<dbReference type="RefSeq" id="WP_148879193.1">
    <property type="nucleotide sequence ID" value="NZ_CP042813.1"/>
</dbReference>
<dbReference type="Proteomes" id="UP000323594">
    <property type="component" value="Chromosome"/>
</dbReference>
<sequence>MKKTFGLRTVLLIGLVLSVLGIFGGCKQNKPATVVVAITGENVNIPSSIVSVGYKDTWATVKTRSEFARVTAQAGYELAGWKLNNADGEDLSDSYAFTKPLTCIFAVLNHAEISITIDGDANLPADRKKTFQVGKYSSWQTIKETPEIRDIQFAAGFELDQWYLTNMEGNVLTGSETFSENTTVFAVLKQKGTQTTKPISITIDGDSNFPEELKGSIGVKKGTGWATVKNNPTVQKIEKSKFKEGYEFALWQLRNADGSFLTDDYQFDEDTTIFAQSKKEGTATPVPITITLQGDAFTKLAANTKITVEAGKHMENNTKCFQN</sequence>
<name>A0AAE6IVC4_TREPH</name>
<gene>
    <name evidence="1" type="ORF">FUT82_14065</name>
</gene>
<reference evidence="1 2" key="1">
    <citation type="submission" date="2019-08" db="EMBL/GenBank/DDBJ databases">
        <authorList>
            <person name="Kuhnert P."/>
        </authorList>
    </citation>
    <scope>NUCLEOTIDE SEQUENCE [LARGE SCALE GENOMIC DNA]</scope>
    <source>
        <strain evidence="1 2">B36.5</strain>
    </source>
</reference>
<dbReference type="AlphaFoldDB" id="A0AAE6IVC4"/>
<accession>A0AAE6IVC4</accession>
<evidence type="ECO:0000313" key="1">
    <source>
        <dbReference type="EMBL" id="QEJ99004.1"/>
    </source>
</evidence>
<proteinExistence type="predicted"/>
<organism evidence="1 2">
    <name type="scientific">Treponema phagedenis</name>
    <dbReference type="NCBI Taxonomy" id="162"/>
    <lineage>
        <taxon>Bacteria</taxon>
        <taxon>Pseudomonadati</taxon>
        <taxon>Spirochaetota</taxon>
        <taxon>Spirochaetia</taxon>
        <taxon>Spirochaetales</taxon>
        <taxon>Treponemataceae</taxon>
        <taxon>Treponema</taxon>
    </lineage>
</organism>
<protein>
    <submittedName>
        <fullName evidence="1">Uncharacterized protein</fullName>
    </submittedName>
</protein>
<dbReference type="PROSITE" id="PS51257">
    <property type="entry name" value="PROKAR_LIPOPROTEIN"/>
    <property type="match status" value="1"/>
</dbReference>